<dbReference type="AlphaFoldDB" id="A0A6D1NY58"/>
<evidence type="ECO:0000313" key="1">
    <source>
        <dbReference type="EMBL" id="QHE89976.1"/>
    </source>
</evidence>
<keyword evidence="1" id="KW-0614">Plasmid</keyword>
<protein>
    <submittedName>
        <fullName evidence="1">IncI1 plasmid conjugative transfer pilus-tip adhesin protein PilV</fullName>
    </submittedName>
</protein>
<name>A0A6D1NY58_ECOLX</name>
<accession>A0A6D1NY58</accession>
<organism evidence="1">
    <name type="scientific">Escherichia coli</name>
    <dbReference type="NCBI Taxonomy" id="562"/>
    <lineage>
        <taxon>Bacteria</taxon>
        <taxon>Pseudomonadati</taxon>
        <taxon>Pseudomonadota</taxon>
        <taxon>Gammaproteobacteria</taxon>
        <taxon>Enterobacterales</taxon>
        <taxon>Enterobacteriaceae</taxon>
        <taxon>Escherichia</taxon>
    </lineage>
</organism>
<sequence length="117" mass="13029">MGSVVHLLFFLSEQCYLMPFLHTPDWHGGQCQSGIWTTAKVNFTTSTYNIGKNTRNLSIGVHAYCSWTYLNGAPFGGFQQVYSDQNKVWYVNNYAWGNYESGGTITVTCLNLPGAGI</sequence>
<geneLocation type="plasmid" evidence="1">
    <name>pLSECO-1</name>
</geneLocation>
<dbReference type="EMBL" id="MK574669">
    <property type="protein sequence ID" value="QHE89976.1"/>
    <property type="molecule type" value="Genomic_DNA"/>
</dbReference>
<reference evidence="1" key="1">
    <citation type="submission" date="2019-02" db="EMBL/GenBank/DDBJ databases">
        <authorList>
            <person name="Feng Y."/>
        </authorList>
    </citation>
    <scope>NUCLEOTIDE SEQUENCE</scope>
    <source>
        <strain evidence="1">LSECO-1</strain>
        <plasmid evidence="1">pLSECO-1</plasmid>
    </source>
</reference>
<proteinExistence type="predicted"/>